<reference evidence="10" key="2">
    <citation type="submission" date="2021-04" db="EMBL/GenBank/DDBJ databases">
        <title>Novel species in family Eggerthellaceae.</title>
        <authorList>
            <person name="Zhang G."/>
        </authorList>
    </citation>
    <scope>NUCLEOTIDE SEQUENCE</scope>
    <source>
        <strain evidence="10">Zg-886</strain>
    </source>
</reference>
<dbReference type="KEGG" id="ebz:J7S26_00465"/>
<gene>
    <name evidence="9" type="ORF">GMI68_03570</name>
    <name evidence="10" type="ORF">J7S26_00465</name>
</gene>
<feature type="compositionally biased region" description="Basic and acidic residues" evidence="7">
    <location>
        <begin position="12"/>
        <end position="23"/>
    </location>
</feature>
<comment type="subcellular location">
    <subcellularLocation>
        <location evidence="1">Membrane</location>
        <topology evidence="1">Multi-pass membrane protein</topology>
    </subcellularLocation>
</comment>
<proteinExistence type="inferred from homology"/>
<dbReference type="Pfam" id="PF00860">
    <property type="entry name" value="Xan_ur_permease"/>
    <property type="match status" value="1"/>
</dbReference>
<sequence length="520" mass="53663">MDHPTSPEACEDAQKKVAPKEPAVDAASGKGCGKGFDRQALFDLDGAIPPQRAVPYGLQHILAMFVANLAPIYIVAAAASLDQAMTSTLIQNAMLIAGLGTLIQLFPVWRVGSGLPIVMGISFTFVSVLCGIVATYGYGAAIGAVLVGGVVEGVLGLFARYWRRFISPIVAAVVVTAIGFSLLGVGAVSFGGGSGAPDFGSAQNLLLGMVSLVSCLVFQVVAKGFAKQLSVLFGLAIGYAVALCLGAVDLSGFQSLSLFALPQVMPVVPEFRLDAIVPLVLIFLVSATETIGDTSALTMVGLDREVRDRELSGSIACDGFTSSLSGLFGCLPITSFSQNVGLIAMTKVVNRRAIASGAVIMVAAAFVPLISVVFSSLPEAVLGGCTIMMFGNIIVSGFQMIARAGFTQRNIIIAALSLAVGLGFTQVGDLFVIFPQIVQEVFAQNCVATVFLVALVANLALPKEAHVKLDEQYDGSHTPRTPTSEEIAEARATLAAAGASPATDAGGCNPIAEAEVRAKA</sequence>
<accession>A0A9E6MSE3</accession>
<feature type="transmembrane region" description="Helical" evidence="8">
    <location>
        <begin position="169"/>
        <end position="190"/>
    </location>
</feature>
<reference evidence="9 11" key="1">
    <citation type="submission" date="2019-11" db="EMBL/GenBank/DDBJ databases">
        <title>Eggerthellaceae novel genus isolated from the rectal contents of marmort.</title>
        <authorList>
            <person name="Zhang G."/>
        </authorList>
    </citation>
    <scope>NUCLEOTIDE SEQUENCE [LARGE SCALE GENOMIC DNA]</scope>
    <source>
        <strain evidence="11">zg-886</strain>
        <strain evidence="9">Zg-886</strain>
    </source>
</reference>
<keyword evidence="3" id="KW-0813">Transport</keyword>
<evidence type="ECO:0000313" key="10">
    <source>
        <dbReference type="EMBL" id="QTU85145.1"/>
    </source>
</evidence>
<evidence type="ECO:0000313" key="12">
    <source>
        <dbReference type="Proteomes" id="UP000671910"/>
    </source>
</evidence>
<evidence type="ECO:0000256" key="7">
    <source>
        <dbReference type="SAM" id="MobiDB-lite"/>
    </source>
</evidence>
<feature type="transmembrane region" description="Helical" evidence="8">
    <location>
        <begin position="275"/>
        <end position="302"/>
    </location>
</feature>
<dbReference type="InterPro" id="IPR006042">
    <property type="entry name" value="Xan_ur_permease"/>
</dbReference>
<keyword evidence="6 8" id="KW-0472">Membrane</keyword>
<dbReference type="AlphaFoldDB" id="A0A9E6MSE3"/>
<organism evidence="10 12">
    <name type="scientific">Xiamenia xianingshaonis</name>
    <dbReference type="NCBI Taxonomy" id="2682776"/>
    <lineage>
        <taxon>Bacteria</taxon>
        <taxon>Bacillati</taxon>
        <taxon>Actinomycetota</taxon>
        <taxon>Coriobacteriia</taxon>
        <taxon>Eggerthellales</taxon>
        <taxon>Eggerthellaceae</taxon>
        <taxon>Xiamenia</taxon>
    </lineage>
</organism>
<dbReference type="PROSITE" id="PS01116">
    <property type="entry name" value="XANTH_URACIL_PERMASE"/>
    <property type="match status" value="1"/>
</dbReference>
<feature type="transmembrane region" description="Helical" evidence="8">
    <location>
        <begin position="411"/>
        <end position="435"/>
    </location>
</feature>
<evidence type="ECO:0000256" key="8">
    <source>
        <dbReference type="SAM" id="Phobius"/>
    </source>
</evidence>
<dbReference type="NCBIfam" id="NF037981">
    <property type="entry name" value="NCS2_1"/>
    <property type="match status" value="1"/>
</dbReference>
<dbReference type="Proteomes" id="UP000671910">
    <property type="component" value="Chromosome"/>
</dbReference>
<dbReference type="GO" id="GO:0042907">
    <property type="term" value="F:xanthine transmembrane transporter activity"/>
    <property type="evidence" value="ECO:0007669"/>
    <property type="project" value="TreeGrafter"/>
</dbReference>
<evidence type="ECO:0000256" key="5">
    <source>
        <dbReference type="ARBA" id="ARBA00022989"/>
    </source>
</evidence>
<dbReference type="InterPro" id="IPR006043">
    <property type="entry name" value="NCS2"/>
</dbReference>
<feature type="transmembrane region" description="Helical" evidence="8">
    <location>
        <begin position="87"/>
        <end position="108"/>
    </location>
</feature>
<evidence type="ECO:0000256" key="1">
    <source>
        <dbReference type="ARBA" id="ARBA00004141"/>
    </source>
</evidence>
<dbReference type="Proteomes" id="UP000636394">
    <property type="component" value="Unassembled WGS sequence"/>
</dbReference>
<protein>
    <submittedName>
        <fullName evidence="10">Purine permease</fullName>
    </submittedName>
</protein>
<evidence type="ECO:0000256" key="4">
    <source>
        <dbReference type="ARBA" id="ARBA00022692"/>
    </source>
</evidence>
<keyword evidence="5 8" id="KW-1133">Transmembrane helix</keyword>
<feature type="region of interest" description="Disordered" evidence="7">
    <location>
        <begin position="1"/>
        <end position="30"/>
    </location>
</feature>
<feature type="transmembrane region" description="Helical" evidence="8">
    <location>
        <begin position="140"/>
        <end position="162"/>
    </location>
</feature>
<comment type="similarity">
    <text evidence="2">Belongs to the nucleobase:cation symporter-2 (NCS2) (TC 2.A.40) family.</text>
</comment>
<feature type="transmembrane region" description="Helical" evidence="8">
    <location>
        <begin position="353"/>
        <end position="374"/>
    </location>
</feature>
<keyword evidence="11" id="KW-1185">Reference proteome</keyword>
<feature type="transmembrane region" description="Helical" evidence="8">
    <location>
        <begin position="380"/>
        <end position="399"/>
    </location>
</feature>
<dbReference type="GO" id="GO:0005886">
    <property type="term" value="C:plasma membrane"/>
    <property type="evidence" value="ECO:0007669"/>
    <property type="project" value="TreeGrafter"/>
</dbReference>
<dbReference type="EMBL" id="CP072829">
    <property type="protein sequence ID" value="QTU85145.1"/>
    <property type="molecule type" value="Genomic_DNA"/>
</dbReference>
<feature type="transmembrane region" description="Helical" evidence="8">
    <location>
        <begin position="61"/>
        <end position="81"/>
    </location>
</feature>
<feature type="transmembrane region" description="Helical" evidence="8">
    <location>
        <begin position="441"/>
        <end position="461"/>
    </location>
</feature>
<dbReference type="EMBL" id="WPCR01000004">
    <property type="protein sequence ID" value="NHM13859.1"/>
    <property type="molecule type" value="Genomic_DNA"/>
</dbReference>
<dbReference type="NCBIfam" id="TIGR00801">
    <property type="entry name" value="ncs2"/>
    <property type="match status" value="1"/>
</dbReference>
<evidence type="ECO:0000256" key="6">
    <source>
        <dbReference type="ARBA" id="ARBA00023136"/>
    </source>
</evidence>
<evidence type="ECO:0000313" key="9">
    <source>
        <dbReference type="EMBL" id="NHM13859.1"/>
    </source>
</evidence>
<evidence type="ECO:0000256" key="3">
    <source>
        <dbReference type="ARBA" id="ARBA00022448"/>
    </source>
</evidence>
<feature type="transmembrane region" description="Helical" evidence="8">
    <location>
        <begin position="229"/>
        <end position="248"/>
    </location>
</feature>
<dbReference type="PANTHER" id="PTHR42810">
    <property type="entry name" value="PURINE PERMEASE C1399.01C-RELATED"/>
    <property type="match status" value="1"/>
</dbReference>
<evidence type="ECO:0000256" key="2">
    <source>
        <dbReference type="ARBA" id="ARBA00008821"/>
    </source>
</evidence>
<name>A0A9E6MSE3_9ACTN</name>
<feature type="transmembrane region" description="Helical" evidence="8">
    <location>
        <begin position="115"/>
        <end position="134"/>
    </location>
</feature>
<evidence type="ECO:0000313" key="11">
    <source>
        <dbReference type="Proteomes" id="UP000636394"/>
    </source>
</evidence>
<dbReference type="PANTHER" id="PTHR42810:SF2">
    <property type="entry name" value="PURINE PERMEASE C1399.01C-RELATED"/>
    <property type="match status" value="1"/>
</dbReference>
<keyword evidence="4 8" id="KW-0812">Transmembrane</keyword>
<feature type="transmembrane region" description="Helical" evidence="8">
    <location>
        <begin position="202"/>
        <end position="222"/>
    </location>
</feature>